<dbReference type="InterPro" id="IPR011713">
    <property type="entry name" value="Leu-rich_rpt_3"/>
</dbReference>
<evidence type="ECO:0000256" key="2">
    <source>
        <dbReference type="ARBA" id="ARBA00022737"/>
    </source>
</evidence>
<dbReference type="SUPFAM" id="SSF52200">
    <property type="entry name" value="Toll/Interleukin receptor TIR domain"/>
    <property type="match status" value="1"/>
</dbReference>
<dbReference type="GO" id="GO:0006952">
    <property type="term" value="P:defense response"/>
    <property type="evidence" value="ECO:0007669"/>
    <property type="project" value="InterPro"/>
</dbReference>
<dbReference type="Pfam" id="PF23598">
    <property type="entry name" value="LRR_14"/>
    <property type="match status" value="1"/>
</dbReference>
<proteinExistence type="predicted"/>
<dbReference type="PANTHER" id="PTHR11017">
    <property type="entry name" value="LEUCINE-RICH REPEAT-CONTAINING PROTEIN"/>
    <property type="match status" value="1"/>
</dbReference>
<dbReference type="AlphaFoldDB" id="A0A498ID48"/>
<organism evidence="6 7">
    <name type="scientific">Malus domestica</name>
    <name type="common">Apple</name>
    <name type="synonym">Pyrus malus</name>
    <dbReference type="NCBI Taxonomy" id="3750"/>
    <lineage>
        <taxon>Eukaryota</taxon>
        <taxon>Viridiplantae</taxon>
        <taxon>Streptophyta</taxon>
        <taxon>Embryophyta</taxon>
        <taxon>Tracheophyta</taxon>
        <taxon>Spermatophyta</taxon>
        <taxon>Magnoliopsida</taxon>
        <taxon>eudicotyledons</taxon>
        <taxon>Gunneridae</taxon>
        <taxon>Pentapetalae</taxon>
        <taxon>rosids</taxon>
        <taxon>fabids</taxon>
        <taxon>Rosales</taxon>
        <taxon>Rosaceae</taxon>
        <taxon>Amygdaloideae</taxon>
        <taxon>Maleae</taxon>
        <taxon>Malus</taxon>
    </lineage>
</organism>
<dbReference type="PROSITE" id="PS50104">
    <property type="entry name" value="TIR"/>
    <property type="match status" value="1"/>
</dbReference>
<dbReference type="Pfam" id="PF07725">
    <property type="entry name" value="LRR_3"/>
    <property type="match status" value="1"/>
</dbReference>
<keyword evidence="3" id="KW-0520">NAD</keyword>
<dbReference type="Pfam" id="PF01582">
    <property type="entry name" value="TIR"/>
    <property type="match status" value="1"/>
</dbReference>
<evidence type="ECO:0000313" key="6">
    <source>
        <dbReference type="EMBL" id="RXH81090.1"/>
    </source>
</evidence>
<dbReference type="Gene3D" id="3.80.10.10">
    <property type="entry name" value="Ribonuclease Inhibitor"/>
    <property type="match status" value="3"/>
</dbReference>
<dbReference type="InterPro" id="IPR000157">
    <property type="entry name" value="TIR_dom"/>
</dbReference>
<feature type="compositionally biased region" description="Acidic residues" evidence="4">
    <location>
        <begin position="928"/>
        <end position="942"/>
    </location>
</feature>
<dbReference type="EMBL" id="RDQH01000338">
    <property type="protein sequence ID" value="RXH81090.1"/>
    <property type="molecule type" value="Genomic_DNA"/>
</dbReference>
<dbReference type="SMART" id="SM00369">
    <property type="entry name" value="LRR_TYP"/>
    <property type="match status" value="3"/>
</dbReference>
<dbReference type="InterPro" id="IPR044974">
    <property type="entry name" value="Disease_R_plants"/>
</dbReference>
<evidence type="ECO:0000256" key="1">
    <source>
        <dbReference type="ARBA" id="ARBA00022614"/>
    </source>
</evidence>
<dbReference type="STRING" id="3750.A0A498ID48"/>
<name>A0A498ID48_MALDO</name>
<dbReference type="InterPro" id="IPR035897">
    <property type="entry name" value="Toll_tir_struct_dom_sf"/>
</dbReference>
<dbReference type="PANTHER" id="PTHR11017:SF574">
    <property type="entry name" value="ADP-RIBOSYL CYCLASE_CYCLIC ADP-RIBOSE HYDROLASE"/>
    <property type="match status" value="1"/>
</dbReference>
<dbReference type="InterPro" id="IPR003591">
    <property type="entry name" value="Leu-rich_rpt_typical-subtyp"/>
</dbReference>
<sequence length="950" mass="106745">MGCIISLPQMWFRSLFSTSSSSAADSAAGDADNVDIPPHQEKYDVFISFRGEDTRRGITSHLHHALEQKKIVTYIDDRLQRGEAIGPALEEAIKKSKLSVIIFSKNYGSSSWCLEELVHILKCKENGQMVIPVFYDIDPSHVRKQQGSYAVAFARHEKRCKDSIDKGTPIVQAVLMNWYKIEGQTLKRADFRVMSKLMMLIVVNSLDRVNSLDPPDSLQYLLRCLQSSFSYENLVELPIPEGQVNKIWNEDLFGSYSLDLPNSLRYLNWSGYPLKSLPSKFSPENLVELHMPESQVNKLWNEDQRLVKLKVIDLKGSKYLTEVPNLSWSPKIVHVNLDGCERLVEIPGDFQHLHKLTDLNLHGCKCLKHLPDMPENIAFLDLYGSGIQELPESVWSNKNISYLNISHCEDLKKLPSNRCKLKVSGCFDLGYCKSLSEFSELPRDISQLSLVGCKRLVSLPTDICKLKYLKELKLSLCPNLENFPKILEPMEHLESLCLSGTQVQELHSSIEFLPALKTIELLGCKRLSSIPESICKLKSLNILNLGGCSAFYEFPQILEPMEHLNFLSLKGTALEKLPSSIGKLIGLQTLDLDECKNLNVVPRSIYSLTNLATLKFRDCWGLKELPSGSVGLLSLKVLDLFHTRISEIPDGVVGSTSLQDLDLTGTMIRSIPASIKQASQLHTLSLIGCKQLQSLPELPVLCNLKAQGCTSLKTVSSSRAALTQGWDKYVAFGKLDFFDCPKLDHNARSNIMDDGQLRVMRVATEPLEEPYGHDDLHASIVCPGKEIPNWFSCSYQSEGPLVHIKLPPDWFRTGLLGFALSAVVSCVSNCQSELTLIADFNVKFLGESHELFSSLLFIPQASESSFRESNDYCYYPDHMYVWTKRFQSEEVAKKCSLDVYKLANEASVEFDMEGAKGNQKYKKQRQDEESEASDSSDDESEGSESSLCLN</sequence>
<evidence type="ECO:0000313" key="7">
    <source>
        <dbReference type="Proteomes" id="UP000290289"/>
    </source>
</evidence>
<reference evidence="6 7" key="1">
    <citation type="submission" date="2018-10" db="EMBL/GenBank/DDBJ databases">
        <title>A high-quality apple genome assembly.</title>
        <authorList>
            <person name="Hu J."/>
        </authorList>
    </citation>
    <scope>NUCLEOTIDE SEQUENCE [LARGE SCALE GENOMIC DNA]</scope>
    <source>
        <strain evidence="7">cv. HFTH1</strain>
        <tissue evidence="6">Young leaf</tissue>
    </source>
</reference>
<feature type="region of interest" description="Disordered" evidence="4">
    <location>
        <begin position="914"/>
        <end position="950"/>
    </location>
</feature>
<dbReference type="Pfam" id="PF20160">
    <property type="entry name" value="C-JID"/>
    <property type="match status" value="1"/>
</dbReference>
<dbReference type="InterPro" id="IPR045344">
    <property type="entry name" value="C-JID"/>
</dbReference>
<evidence type="ECO:0000256" key="3">
    <source>
        <dbReference type="ARBA" id="ARBA00023027"/>
    </source>
</evidence>
<comment type="caution">
    <text evidence="6">The sequence shown here is derived from an EMBL/GenBank/DDBJ whole genome shotgun (WGS) entry which is preliminary data.</text>
</comment>
<dbReference type="InterPro" id="IPR032675">
    <property type="entry name" value="LRR_dom_sf"/>
</dbReference>
<dbReference type="GO" id="GO:0007165">
    <property type="term" value="P:signal transduction"/>
    <property type="evidence" value="ECO:0007669"/>
    <property type="project" value="InterPro"/>
</dbReference>
<keyword evidence="7" id="KW-1185">Reference proteome</keyword>
<dbReference type="SMART" id="SM00255">
    <property type="entry name" value="TIR"/>
    <property type="match status" value="1"/>
</dbReference>
<evidence type="ECO:0000259" key="5">
    <source>
        <dbReference type="PROSITE" id="PS50104"/>
    </source>
</evidence>
<evidence type="ECO:0000256" key="4">
    <source>
        <dbReference type="SAM" id="MobiDB-lite"/>
    </source>
</evidence>
<dbReference type="FunFam" id="3.40.50.10140:FF:000007">
    <property type="entry name" value="Disease resistance protein (TIR-NBS-LRR class)"/>
    <property type="match status" value="1"/>
</dbReference>
<dbReference type="InterPro" id="IPR055414">
    <property type="entry name" value="LRR_R13L4/SHOC2-like"/>
</dbReference>
<keyword evidence="2" id="KW-0677">Repeat</keyword>
<dbReference type="SUPFAM" id="SSF52047">
    <property type="entry name" value="RNI-like"/>
    <property type="match status" value="1"/>
</dbReference>
<accession>A0A498ID48</accession>
<keyword evidence="1" id="KW-0433">Leucine-rich repeat</keyword>
<dbReference type="Gene3D" id="3.40.50.10140">
    <property type="entry name" value="Toll/interleukin-1 receptor homology (TIR) domain"/>
    <property type="match status" value="1"/>
</dbReference>
<dbReference type="SUPFAM" id="SSF52058">
    <property type="entry name" value="L domain-like"/>
    <property type="match status" value="1"/>
</dbReference>
<protein>
    <recommendedName>
        <fullName evidence="5">TIR domain-containing protein</fullName>
    </recommendedName>
</protein>
<gene>
    <name evidence="6" type="ORF">DVH24_005004</name>
</gene>
<dbReference type="Proteomes" id="UP000290289">
    <property type="component" value="Chromosome 12"/>
</dbReference>
<feature type="domain" description="TIR" evidence="5">
    <location>
        <begin position="41"/>
        <end position="175"/>
    </location>
</feature>